<dbReference type="SFLD" id="SFLDS00005">
    <property type="entry name" value="Isoprenoid_Synthase_Type_I"/>
    <property type="match status" value="1"/>
</dbReference>
<dbReference type="STRING" id="551996.SAMN05192573_103315"/>
<dbReference type="GO" id="GO:0051996">
    <property type="term" value="F:squalene synthase [NAD(P)H] activity"/>
    <property type="evidence" value="ECO:0007669"/>
    <property type="project" value="InterPro"/>
</dbReference>
<proteinExistence type="predicted"/>
<dbReference type="EMBL" id="FNCG01000003">
    <property type="protein sequence ID" value="SDG40572.1"/>
    <property type="molecule type" value="Genomic_DNA"/>
</dbReference>
<dbReference type="InterPro" id="IPR044843">
    <property type="entry name" value="Trans_IPPS_bact-type"/>
</dbReference>
<dbReference type="GO" id="GO:0004311">
    <property type="term" value="F:geranylgeranyl diphosphate synthase activity"/>
    <property type="evidence" value="ECO:0007669"/>
    <property type="project" value="InterPro"/>
</dbReference>
<keyword evidence="1" id="KW-0808">Transferase</keyword>
<accession>A0A1G7TZ14</accession>
<evidence type="ECO:0000313" key="2">
    <source>
        <dbReference type="EMBL" id="SDG40572.1"/>
    </source>
</evidence>
<organism evidence="2 3">
    <name type="scientific">Mucilaginibacter gossypii</name>
    <dbReference type="NCBI Taxonomy" id="551996"/>
    <lineage>
        <taxon>Bacteria</taxon>
        <taxon>Pseudomonadati</taxon>
        <taxon>Bacteroidota</taxon>
        <taxon>Sphingobacteriia</taxon>
        <taxon>Sphingobacteriales</taxon>
        <taxon>Sphingobacteriaceae</taxon>
        <taxon>Mucilaginibacter</taxon>
    </lineage>
</organism>
<reference evidence="3" key="1">
    <citation type="submission" date="2016-10" db="EMBL/GenBank/DDBJ databases">
        <authorList>
            <person name="Varghese N."/>
            <person name="Submissions S."/>
        </authorList>
    </citation>
    <scope>NUCLEOTIDE SEQUENCE [LARGE SCALE GENOMIC DNA]</scope>
    <source>
        <strain evidence="3">Gh-67</strain>
    </source>
</reference>
<sequence>MKEKFDRLSAECSKLATRRYSTSFFLGINFLDKELHKPIYAIYGFVRLTDEIVDSFHNYDKRELLNKFRKDCFEAIELGISLNPILNAFQETVNKYRIDHQLINQFLHSMEMDLDDQLYDQQKFEEYILGSAEVVGLMCLYVFTNGDKDSYETLKPGAMRLGAAFQKINFLRDIGADYLQLNRSYFPGIDLKHFSETDKRNIEQEIEQDFNEALKDIRKLPKSSRRGVYLAYQYYRELFKKIKLASACVVFSKRFRISNRSKLILIFDTLLKHQLNYL</sequence>
<dbReference type="InterPro" id="IPR008949">
    <property type="entry name" value="Isoprenoid_synthase_dom_sf"/>
</dbReference>
<protein>
    <submittedName>
        <fullName evidence="2">Phytoene/squalene synthetase</fullName>
    </submittedName>
</protein>
<dbReference type="PANTHER" id="PTHR31480">
    <property type="entry name" value="BIFUNCTIONAL LYCOPENE CYCLASE/PHYTOENE SYNTHASE"/>
    <property type="match status" value="1"/>
</dbReference>
<gene>
    <name evidence="2" type="ORF">SAMN05192573_103315</name>
</gene>
<dbReference type="InterPro" id="IPR019845">
    <property type="entry name" value="Squalene/phytoene_synthase_CS"/>
</dbReference>
<dbReference type="InterPro" id="IPR002060">
    <property type="entry name" value="Squ/phyt_synthse"/>
</dbReference>
<dbReference type="SUPFAM" id="SSF48576">
    <property type="entry name" value="Terpenoid synthases"/>
    <property type="match status" value="1"/>
</dbReference>
<keyword evidence="3" id="KW-1185">Reference proteome</keyword>
<dbReference type="SFLD" id="SFLDG01018">
    <property type="entry name" value="Squalene/Phytoene_Synthase_Lik"/>
    <property type="match status" value="1"/>
</dbReference>
<dbReference type="PROSITE" id="PS01045">
    <property type="entry name" value="SQUALEN_PHYTOEN_SYN_2"/>
    <property type="match status" value="1"/>
</dbReference>
<dbReference type="AlphaFoldDB" id="A0A1G7TZ14"/>
<dbReference type="Proteomes" id="UP000199705">
    <property type="component" value="Unassembled WGS sequence"/>
</dbReference>
<name>A0A1G7TZ14_9SPHI</name>
<evidence type="ECO:0000313" key="3">
    <source>
        <dbReference type="Proteomes" id="UP000199705"/>
    </source>
</evidence>
<dbReference type="InterPro" id="IPR033904">
    <property type="entry name" value="Trans_IPPS_HH"/>
</dbReference>
<evidence type="ECO:0000256" key="1">
    <source>
        <dbReference type="ARBA" id="ARBA00022679"/>
    </source>
</evidence>
<dbReference type="Pfam" id="PF00494">
    <property type="entry name" value="SQS_PSY"/>
    <property type="match status" value="1"/>
</dbReference>
<dbReference type="Gene3D" id="1.10.600.10">
    <property type="entry name" value="Farnesyl Diphosphate Synthase"/>
    <property type="match status" value="1"/>
</dbReference>
<dbReference type="GO" id="GO:0016117">
    <property type="term" value="P:carotenoid biosynthetic process"/>
    <property type="evidence" value="ECO:0007669"/>
    <property type="project" value="UniProtKB-ARBA"/>
</dbReference>
<dbReference type="RefSeq" id="WP_091164202.1">
    <property type="nucleotide sequence ID" value="NZ_FNCG01000003.1"/>
</dbReference>
<dbReference type="CDD" id="cd00683">
    <property type="entry name" value="Trans_IPPS_HH"/>
    <property type="match status" value="1"/>
</dbReference>
<dbReference type="SFLD" id="SFLDG01212">
    <property type="entry name" value="Phytoene_synthase_like"/>
    <property type="match status" value="1"/>
</dbReference>